<name>A0A1B0ZRG2_9RHOB</name>
<dbReference type="Proteomes" id="UP000092565">
    <property type="component" value="Chromosome"/>
</dbReference>
<organism evidence="2 3">
    <name type="scientific">Phaeobacter gallaeciensis</name>
    <dbReference type="NCBI Taxonomy" id="60890"/>
    <lineage>
        <taxon>Bacteria</taxon>
        <taxon>Pseudomonadati</taxon>
        <taxon>Pseudomonadota</taxon>
        <taxon>Alphaproteobacteria</taxon>
        <taxon>Rhodobacterales</taxon>
        <taxon>Roseobacteraceae</taxon>
        <taxon>Phaeobacter</taxon>
    </lineage>
</organism>
<protein>
    <submittedName>
        <fullName evidence="2">Uncharacterized protein</fullName>
    </submittedName>
</protein>
<evidence type="ECO:0000256" key="1">
    <source>
        <dbReference type="SAM" id="SignalP"/>
    </source>
</evidence>
<keyword evidence="1" id="KW-0732">Signal</keyword>
<dbReference type="EMBL" id="CP015124">
    <property type="protein sequence ID" value="ANP36765.1"/>
    <property type="molecule type" value="Genomic_DNA"/>
</dbReference>
<reference evidence="2 3" key="1">
    <citation type="submission" date="2016-04" db="EMBL/GenBank/DDBJ databases">
        <authorList>
            <person name="Evans L.H."/>
            <person name="Alamgir A."/>
            <person name="Owens N."/>
            <person name="Weber N.D."/>
            <person name="Virtaneva K."/>
            <person name="Barbian K."/>
            <person name="Babar A."/>
            <person name="Rosenke K."/>
        </authorList>
    </citation>
    <scope>NUCLEOTIDE SEQUENCE [LARGE SCALE GENOMIC DNA]</scope>
    <source>
        <strain evidence="2 3">JL2886</strain>
    </source>
</reference>
<gene>
    <name evidence="2" type="ORF">JL2886_01857</name>
</gene>
<keyword evidence="3" id="KW-1185">Reference proteome</keyword>
<feature type="chain" id="PRO_5008518015" evidence="1">
    <location>
        <begin position="24"/>
        <end position="122"/>
    </location>
</feature>
<evidence type="ECO:0000313" key="2">
    <source>
        <dbReference type="EMBL" id="ANP36765.1"/>
    </source>
</evidence>
<dbReference type="PATRIC" id="fig|60890.4.peg.1812"/>
<accession>A0A1B0ZRG2</accession>
<dbReference type="AlphaFoldDB" id="A0A1B0ZRG2"/>
<proteinExistence type="predicted"/>
<sequence>MHFMKPALITLLCALSAASPALAEAPRIEGATAHQNGSSWTISVTLSHADTGWEHYADGWRVLDENGRELGLRVLAHPHVNEQPFTRSLSGIAIPEGTRHISLQARCIVDGWSDESFRLTLP</sequence>
<feature type="signal peptide" evidence="1">
    <location>
        <begin position="1"/>
        <end position="23"/>
    </location>
</feature>
<evidence type="ECO:0000313" key="3">
    <source>
        <dbReference type="Proteomes" id="UP000092565"/>
    </source>
</evidence>